<proteinExistence type="inferred from homology"/>
<feature type="domain" description="Glycosyl transferase family 1" evidence="4">
    <location>
        <begin position="212"/>
        <end position="382"/>
    </location>
</feature>
<evidence type="ECO:0000313" key="6">
    <source>
        <dbReference type="EMBL" id="BAY83786.1"/>
    </source>
</evidence>
<keyword evidence="2" id="KW-0328">Glycosyltransferase</keyword>
<dbReference type="PANTHER" id="PTHR12526">
    <property type="entry name" value="GLYCOSYLTRANSFERASE"/>
    <property type="match status" value="1"/>
</dbReference>
<protein>
    <submittedName>
        <fullName evidence="6">Group 1 glycosyl transferase</fullName>
    </submittedName>
</protein>
<feature type="domain" description="Glycosyltransferase subfamily 4-like N-terminal" evidence="5">
    <location>
        <begin position="36"/>
        <end position="205"/>
    </location>
</feature>
<dbReference type="OrthoDB" id="9787617at2"/>
<dbReference type="PANTHER" id="PTHR12526:SF640">
    <property type="entry name" value="COLANIC ACID BIOSYNTHESIS GLYCOSYLTRANSFERASE WCAL-RELATED"/>
    <property type="match status" value="1"/>
</dbReference>
<dbReference type="InterPro" id="IPR028098">
    <property type="entry name" value="Glyco_trans_4-like_N"/>
</dbReference>
<organism evidence="6 7">
    <name type="scientific">Calothrix parasitica NIES-267</name>
    <dbReference type="NCBI Taxonomy" id="1973488"/>
    <lineage>
        <taxon>Bacteria</taxon>
        <taxon>Bacillati</taxon>
        <taxon>Cyanobacteriota</taxon>
        <taxon>Cyanophyceae</taxon>
        <taxon>Nostocales</taxon>
        <taxon>Calotrichaceae</taxon>
        <taxon>Calothrix</taxon>
    </lineage>
</organism>
<reference evidence="6 7" key="1">
    <citation type="submission" date="2017-06" db="EMBL/GenBank/DDBJ databases">
        <title>Genome sequencing of cyanobaciteial culture collection at National Institute for Environmental Studies (NIES).</title>
        <authorList>
            <person name="Hirose Y."/>
            <person name="Shimura Y."/>
            <person name="Fujisawa T."/>
            <person name="Nakamura Y."/>
            <person name="Kawachi M."/>
        </authorList>
    </citation>
    <scope>NUCLEOTIDE SEQUENCE [LARGE SCALE GENOMIC DNA]</scope>
    <source>
        <strain evidence="6 7">NIES-267</strain>
    </source>
</reference>
<dbReference type="Pfam" id="PF13439">
    <property type="entry name" value="Glyco_transf_4"/>
    <property type="match status" value="1"/>
</dbReference>
<evidence type="ECO:0000259" key="5">
    <source>
        <dbReference type="Pfam" id="PF13439"/>
    </source>
</evidence>
<accession>A0A1Z4LRC7</accession>
<name>A0A1Z4LRC7_9CYAN</name>
<comment type="similarity">
    <text evidence="1">Belongs to the glycosyltransferase group 1 family. Glycosyltransferase 4 subfamily.</text>
</comment>
<dbReference type="AlphaFoldDB" id="A0A1Z4LRC7"/>
<dbReference type="GO" id="GO:0016757">
    <property type="term" value="F:glycosyltransferase activity"/>
    <property type="evidence" value="ECO:0007669"/>
    <property type="project" value="UniProtKB-KW"/>
</dbReference>
<dbReference type="SUPFAM" id="SSF53756">
    <property type="entry name" value="UDP-Glycosyltransferase/glycogen phosphorylase"/>
    <property type="match status" value="1"/>
</dbReference>
<dbReference type="CDD" id="cd03801">
    <property type="entry name" value="GT4_PimA-like"/>
    <property type="match status" value="1"/>
</dbReference>
<dbReference type="Gene3D" id="3.40.50.2000">
    <property type="entry name" value="Glycogen Phosphorylase B"/>
    <property type="match status" value="2"/>
</dbReference>
<evidence type="ECO:0000259" key="4">
    <source>
        <dbReference type="Pfam" id="PF00534"/>
    </source>
</evidence>
<dbReference type="InterPro" id="IPR001296">
    <property type="entry name" value="Glyco_trans_1"/>
</dbReference>
<dbReference type="Proteomes" id="UP000218418">
    <property type="component" value="Chromosome"/>
</dbReference>
<keyword evidence="3 6" id="KW-0808">Transferase</keyword>
<evidence type="ECO:0000256" key="2">
    <source>
        <dbReference type="ARBA" id="ARBA00022676"/>
    </source>
</evidence>
<evidence type="ECO:0000256" key="1">
    <source>
        <dbReference type="ARBA" id="ARBA00009481"/>
    </source>
</evidence>
<dbReference type="Pfam" id="PF00534">
    <property type="entry name" value="Glycos_transf_1"/>
    <property type="match status" value="1"/>
</dbReference>
<sequence>MNYTGAAKVICNEKNYTSVKPASILCLGLGWFPKTPGGLERYVYELTLRLAKNKDQVELCGVGLPEDEANLPIKMTNLASPDTTILQRLWTVRSNFKKTREKTSINKIDAINLHFALYSLPILDLLPENIPITFNFHGPWASESQEEGLDNITALLKKTLVEQTTYKRCHRFIVLSKAFGEVLHQKYQIPWEKIHVIPGGVDINRFKPDLSIQEARTKLGWSVERPTIFTSRRLVHRVGLDKLILAIAQIKPKIPNIYLAIAGRGALQTTLQQQVAELGLEDNIEFLGFLPDELLPVAYQAADLSIMPSQSFEGFGLAIVESLACGTPVICTPVGGMPEILEQFSPDLITNSIEVNDIARKLEQVFLGEIAKPSREECREYAVSNFDWDKIAQEVRKVILGEGE</sequence>
<gene>
    <name evidence="6" type="ORF">NIES267_32800</name>
</gene>
<dbReference type="EMBL" id="AP018227">
    <property type="protein sequence ID" value="BAY83786.1"/>
    <property type="molecule type" value="Genomic_DNA"/>
</dbReference>
<keyword evidence="7" id="KW-1185">Reference proteome</keyword>
<evidence type="ECO:0000313" key="7">
    <source>
        <dbReference type="Proteomes" id="UP000218418"/>
    </source>
</evidence>
<evidence type="ECO:0000256" key="3">
    <source>
        <dbReference type="ARBA" id="ARBA00022679"/>
    </source>
</evidence>